<dbReference type="Ensembl" id="ENSSSCT00030086603.1">
    <property type="protein sequence ID" value="ENSSSCP00030039944.1"/>
    <property type="gene ID" value="ENSSSCG00030061899.1"/>
</dbReference>
<dbReference type="AlphaFoldDB" id="A0A8D0P6S7"/>
<dbReference type="GO" id="GO:0051781">
    <property type="term" value="P:positive regulation of cell division"/>
    <property type="evidence" value="ECO:0007669"/>
    <property type="project" value="UniProtKB-KW"/>
</dbReference>
<dbReference type="InterPro" id="IPR003295">
    <property type="entry name" value="IL-1_alpha"/>
</dbReference>
<accession>A0A8D0P6S7</accession>
<evidence type="ECO:0000256" key="12">
    <source>
        <dbReference type="ARBA" id="ARBA00023198"/>
    </source>
</evidence>
<keyword evidence="14 17" id="KW-0497">Mitogen</keyword>
<dbReference type="GO" id="GO:0005829">
    <property type="term" value="C:cytosol"/>
    <property type="evidence" value="ECO:0007669"/>
    <property type="project" value="UniProtKB-UniRule"/>
</dbReference>
<dbReference type="Proteomes" id="UP000694726">
    <property type="component" value="Unplaced"/>
</dbReference>
<evidence type="ECO:0000256" key="10">
    <source>
        <dbReference type="ARBA" id="ARBA00022990"/>
    </source>
</evidence>
<dbReference type="Ensembl" id="ENSSSCT00015073468.1">
    <property type="protein sequence ID" value="ENSSSCP00015029516.1"/>
    <property type="gene ID" value="ENSSSCG00015054935.1"/>
</dbReference>
<dbReference type="GO" id="GO:0006915">
    <property type="term" value="P:apoptotic process"/>
    <property type="evidence" value="ECO:0007669"/>
    <property type="project" value="UniProtKB-ARBA"/>
</dbReference>
<gene>
    <name evidence="19" type="primary">IL1A</name>
</gene>
<dbReference type="Proteomes" id="UP000694570">
    <property type="component" value="Unplaced"/>
</dbReference>
<evidence type="ECO:0000256" key="7">
    <source>
        <dbReference type="ARBA" id="ARBA00022525"/>
    </source>
</evidence>
<proteinExistence type="inferred from homology"/>
<dbReference type="FunFam" id="2.80.10.50:FF:000049">
    <property type="entry name" value="Interleukin-1 alpha"/>
    <property type="match status" value="1"/>
</dbReference>
<dbReference type="Proteomes" id="UP000694720">
    <property type="component" value="Unplaced"/>
</dbReference>
<dbReference type="GO" id="GO:0006955">
    <property type="term" value="P:immune response"/>
    <property type="evidence" value="ECO:0007669"/>
    <property type="project" value="InterPro"/>
</dbReference>
<evidence type="ECO:0000256" key="5">
    <source>
        <dbReference type="ARBA" id="ARBA00022490"/>
    </source>
</evidence>
<keyword evidence="12 17" id="KW-0395">Inflammatory response</keyword>
<dbReference type="Gene3D" id="2.80.10.50">
    <property type="match status" value="1"/>
</dbReference>
<evidence type="ECO:0000256" key="8">
    <source>
        <dbReference type="ARBA" id="ARBA00022553"/>
    </source>
</evidence>
<dbReference type="CDD" id="cd23295">
    <property type="entry name" value="beta-trefoil_IL1A"/>
    <property type="match status" value="1"/>
</dbReference>
<evidence type="ECO:0000313" key="20">
    <source>
        <dbReference type="Proteomes" id="UP000694726"/>
    </source>
</evidence>
<dbReference type="PANTHER" id="PTHR10078">
    <property type="entry name" value="INTERLEUKIN-1 FAMILY MEMBER"/>
    <property type="match status" value="1"/>
</dbReference>
<dbReference type="SMART" id="SM00125">
    <property type="entry name" value="IL1"/>
    <property type="match status" value="1"/>
</dbReference>
<dbReference type="GO" id="GO:0001660">
    <property type="term" value="P:fever generation"/>
    <property type="evidence" value="ECO:0007669"/>
    <property type="project" value="UniProtKB-UniRule"/>
</dbReference>
<reference evidence="19" key="1">
    <citation type="submission" date="2025-05" db="UniProtKB">
        <authorList>
            <consortium name="Ensembl"/>
        </authorList>
    </citation>
    <scope>IDENTIFICATION</scope>
</reference>
<protein>
    <recommendedName>
        <fullName evidence="17">Interleukin-1</fullName>
    </recommendedName>
</protein>
<comment type="similarity">
    <text evidence="4 17">Belongs to the IL-1 family.</text>
</comment>
<keyword evidence="10" id="KW-0007">Acetylation</keyword>
<keyword evidence="11" id="KW-0325">Glycoprotein</keyword>
<dbReference type="InterPro" id="IPR000975">
    <property type="entry name" value="IL-1_fam"/>
</dbReference>
<comment type="function">
    <text evidence="15">Cytokine constitutively present intracellularly in nearly all resting non-hematopoietic cells that plays an important role in inflammation and bridges the innate and adaptive immune systems. After binding to its receptor IL1R1 together with its accessory protein IL1RAP, forms the high affinity interleukin-1 receptor complex. Signaling involves the recruitment of adapter molecules such as MYD88, IRAK1 or IRAK4. In turn, mediates the activation of NF-kappa-B and the three MAPK pathways p38, p42/p44 and JNK pathways. Within the cell, acts as an alarmin and cell death results in its liberation in the extracellular space after disruption of the cell membrane to induce inflammation and alert the host to injury or damage. In addition to its role as a danger signal, which occurs when the cytokine is passively released by cell necrosis, directly senses DNA damage and acts as signal for genotoxic stress without loss of cell integrity.</text>
</comment>
<keyword evidence="7 17" id="KW-0964">Secreted</keyword>
<evidence type="ECO:0000256" key="14">
    <source>
        <dbReference type="ARBA" id="ARBA00023246"/>
    </source>
</evidence>
<dbReference type="GO" id="GO:0032743">
    <property type="term" value="P:positive regulation of interleukin-2 production"/>
    <property type="evidence" value="ECO:0007669"/>
    <property type="project" value="UniProtKB-ARBA"/>
</dbReference>
<keyword evidence="5" id="KW-0963">Cytoplasm</keyword>
<dbReference type="PROSITE" id="PS00253">
    <property type="entry name" value="INTERLEUKIN_1"/>
    <property type="match status" value="1"/>
</dbReference>
<dbReference type="PRINTS" id="PR01358">
    <property type="entry name" value="INTRLEUKIN1A"/>
</dbReference>
<dbReference type="GO" id="GO:0005615">
    <property type="term" value="C:extracellular space"/>
    <property type="evidence" value="ECO:0007669"/>
    <property type="project" value="UniProtKB-KW"/>
</dbReference>
<keyword evidence="9 17" id="KW-0666">Pyrogen</keyword>
<evidence type="ECO:0000256" key="9">
    <source>
        <dbReference type="ARBA" id="ARBA00022620"/>
    </source>
</evidence>
<feature type="domain" description="Interleukin-1 propeptide" evidence="18">
    <location>
        <begin position="1"/>
        <end position="109"/>
    </location>
</feature>
<dbReference type="GO" id="GO:0005125">
    <property type="term" value="F:cytokine activity"/>
    <property type="evidence" value="ECO:0007669"/>
    <property type="project" value="UniProtKB-UniRule"/>
</dbReference>
<evidence type="ECO:0000259" key="18">
    <source>
        <dbReference type="Pfam" id="PF02394"/>
    </source>
</evidence>
<dbReference type="GO" id="GO:0005149">
    <property type="term" value="F:interleukin-1 receptor binding"/>
    <property type="evidence" value="ECO:0007669"/>
    <property type="project" value="UniProtKB-UniRule"/>
</dbReference>
<dbReference type="PRINTS" id="PR01357">
    <property type="entry name" value="INTRLEUKN1AB"/>
</dbReference>
<evidence type="ECO:0000256" key="13">
    <source>
        <dbReference type="ARBA" id="ARBA00023242"/>
    </source>
</evidence>
<keyword evidence="8" id="KW-0597">Phosphoprotein</keyword>
<evidence type="ECO:0000256" key="3">
    <source>
        <dbReference type="ARBA" id="ARBA00004613"/>
    </source>
</evidence>
<evidence type="ECO:0000256" key="1">
    <source>
        <dbReference type="ARBA" id="ARBA00004123"/>
    </source>
</evidence>
<dbReference type="GO" id="GO:0019221">
    <property type="term" value="P:cytokine-mediated signaling pathway"/>
    <property type="evidence" value="ECO:0007669"/>
    <property type="project" value="UniProtKB-ARBA"/>
</dbReference>
<evidence type="ECO:0000256" key="4">
    <source>
        <dbReference type="ARBA" id="ARBA00010448"/>
    </source>
</evidence>
<dbReference type="Pfam" id="PF02394">
    <property type="entry name" value="IL1_propep"/>
    <property type="match status" value="1"/>
</dbReference>
<dbReference type="PANTHER" id="PTHR10078:SF33">
    <property type="entry name" value="INTERLEUKIN-1 ALPHA"/>
    <property type="match status" value="1"/>
</dbReference>
<sequence length="269" mass="30717">MAKVPDLFEDLKNCYSENEEYSSDIDHLSLNQKSFYDASYEPLPGDGMDKFMPLSTSKTSKTSRLNFKDSVVMAAANGKILKKRRLSLNQFITDDDLEAIANDTEEEIIKPRSATYSFQSNMKYNFMRVINHQCILNDARNQSIIRARGQYLMAAVLNNLDEAVKFDMAAYTSNDDSQLPVTLRISETRLFVSAQNEDEPVLLKELPETPKTIKDETSLLFFWEKHGNMDYFKSAAHPKLFIATRQEKLVHMAPGLPSVTDFQILENQS</sequence>
<keyword evidence="13" id="KW-0539">Nucleus</keyword>
<dbReference type="Ensembl" id="ENSSSCT00035049206.1">
    <property type="protein sequence ID" value="ENSSSCP00035019690.1"/>
    <property type="gene ID" value="ENSSSCG00035037108.1"/>
</dbReference>
<dbReference type="GO" id="GO:0005634">
    <property type="term" value="C:nucleus"/>
    <property type="evidence" value="ECO:0007669"/>
    <property type="project" value="UniProtKB-SubCell"/>
</dbReference>
<evidence type="ECO:0000256" key="6">
    <source>
        <dbReference type="ARBA" id="ARBA00022514"/>
    </source>
</evidence>
<name>A0A8D0P6S7_PIG</name>
<evidence type="ECO:0000256" key="2">
    <source>
        <dbReference type="ARBA" id="ARBA00004496"/>
    </source>
</evidence>
<evidence type="ECO:0000256" key="11">
    <source>
        <dbReference type="ARBA" id="ARBA00023180"/>
    </source>
</evidence>
<evidence type="ECO:0000256" key="17">
    <source>
        <dbReference type="RuleBase" id="RU003753"/>
    </source>
</evidence>
<evidence type="ECO:0000313" key="19">
    <source>
        <dbReference type="Ensembl" id="ENSSSCP00015029516.1"/>
    </source>
</evidence>
<evidence type="ECO:0000256" key="15">
    <source>
        <dbReference type="ARBA" id="ARBA00034090"/>
    </source>
</evidence>
<dbReference type="Pfam" id="PF00340">
    <property type="entry name" value="IL1"/>
    <property type="match status" value="1"/>
</dbReference>
<comment type="subcellular location">
    <subcellularLocation>
        <location evidence="2">Cytoplasm</location>
    </subcellularLocation>
    <subcellularLocation>
        <location evidence="1">Nucleus</location>
    </subcellularLocation>
    <subcellularLocation>
        <location evidence="3 17">Secreted</location>
    </subcellularLocation>
</comment>
<dbReference type="PRINTS" id="PR00264">
    <property type="entry name" value="INTERLEUKIN1"/>
</dbReference>
<comment type="subunit">
    <text evidence="16">Monomer. Interacts with TMED10; the interaction mediates the translocation from the cytoplasm into the ERGIC (endoplasmic reticulum-Golgi intermediate compartment) and thereby secretion. Interacts with IL1R1. Interacts with S100A13; this interaction is the first step in the export of IL1A, followed by direct translocation of this complex across the plasma membrane.</text>
</comment>
<dbReference type="SUPFAM" id="SSF50353">
    <property type="entry name" value="Cytokine"/>
    <property type="match status" value="1"/>
</dbReference>
<dbReference type="InterPro" id="IPR008996">
    <property type="entry name" value="IL1/FGF"/>
</dbReference>
<evidence type="ECO:0000256" key="16">
    <source>
        <dbReference type="ARBA" id="ARBA00034134"/>
    </source>
</evidence>
<dbReference type="InterPro" id="IPR003502">
    <property type="entry name" value="IL-1_propep"/>
</dbReference>
<dbReference type="InterPro" id="IPR020877">
    <property type="entry name" value="IL-1_CS"/>
</dbReference>
<keyword evidence="6 17" id="KW-0202">Cytokine</keyword>
<organism evidence="19 20">
    <name type="scientific">Sus scrofa</name>
    <name type="common">Pig</name>
    <dbReference type="NCBI Taxonomy" id="9823"/>
    <lineage>
        <taxon>Eukaryota</taxon>
        <taxon>Metazoa</taxon>
        <taxon>Chordata</taxon>
        <taxon>Craniata</taxon>
        <taxon>Vertebrata</taxon>
        <taxon>Euteleostomi</taxon>
        <taxon>Mammalia</taxon>
        <taxon>Eutheria</taxon>
        <taxon>Laurasiatheria</taxon>
        <taxon>Artiodactyla</taxon>
        <taxon>Suina</taxon>
        <taxon>Suidae</taxon>
        <taxon>Sus</taxon>
    </lineage>
</organism>